<accession>A0ABQ1IXK8</accession>
<name>A0ABQ1IXK8_9GAMM</name>
<protein>
    <recommendedName>
        <fullName evidence="3">NTF2 fold domain-containing protein</fullName>
    </recommendedName>
</protein>
<keyword evidence="2" id="KW-1185">Reference proteome</keyword>
<evidence type="ECO:0008006" key="3">
    <source>
        <dbReference type="Google" id="ProtNLM"/>
    </source>
</evidence>
<proteinExistence type="predicted"/>
<reference evidence="2" key="1">
    <citation type="journal article" date="2019" name="Int. J. Syst. Evol. Microbiol.">
        <title>The Global Catalogue of Microorganisms (GCM) 10K type strain sequencing project: providing services to taxonomists for standard genome sequencing and annotation.</title>
        <authorList>
            <consortium name="The Broad Institute Genomics Platform"/>
            <consortium name="The Broad Institute Genome Sequencing Center for Infectious Disease"/>
            <person name="Wu L."/>
            <person name="Ma J."/>
        </authorList>
    </citation>
    <scope>NUCLEOTIDE SEQUENCE [LARGE SCALE GENOMIC DNA]</scope>
    <source>
        <strain evidence="2">CGMCC 1.15339</strain>
    </source>
</reference>
<organism evidence="1 2">
    <name type="scientific">Shewanella inventionis</name>
    <dbReference type="NCBI Taxonomy" id="1738770"/>
    <lineage>
        <taxon>Bacteria</taxon>
        <taxon>Pseudomonadati</taxon>
        <taxon>Pseudomonadota</taxon>
        <taxon>Gammaproteobacteria</taxon>
        <taxon>Alteromonadales</taxon>
        <taxon>Shewanellaceae</taxon>
        <taxon>Shewanella</taxon>
    </lineage>
</organism>
<gene>
    <name evidence="1" type="ORF">GCM10011607_12660</name>
</gene>
<dbReference type="Proteomes" id="UP000617555">
    <property type="component" value="Unassembled WGS sequence"/>
</dbReference>
<sequence>MDLNTSLSFGEANKVGISIMSEYTYNEIKNIRTSYEVEKIYSTNKGFIGRIPEVEYKQADGTWRNQGSRWLINEDNVQVIMDNGFKSATV</sequence>
<comment type="caution">
    <text evidence="1">The sequence shown here is derived from an EMBL/GenBank/DDBJ whole genome shotgun (WGS) entry which is preliminary data.</text>
</comment>
<evidence type="ECO:0000313" key="2">
    <source>
        <dbReference type="Proteomes" id="UP000617555"/>
    </source>
</evidence>
<dbReference type="EMBL" id="BMII01000008">
    <property type="protein sequence ID" value="GGB53568.1"/>
    <property type="molecule type" value="Genomic_DNA"/>
</dbReference>
<evidence type="ECO:0000313" key="1">
    <source>
        <dbReference type="EMBL" id="GGB53568.1"/>
    </source>
</evidence>